<gene>
    <name evidence="2" type="ORF">P167DRAFT_574882</name>
</gene>
<sequence>MNAEIPLDTGDRWQGTRSDSWFGYRIIFTAQSDPFFVPQPPPYNQPHVSITLKRKHSPNNAQFTNEQFHHIQHTPNKTAHAQKKHPAEAIPAQEATMAAKETTVSTSSTPHELPTPKSTPQVSVRSKTPELSEAGYQRLAAFLEKVFGEAEAEAGAGGEGESDNSSALIGLIGRESAVRAKRHQAWVEEVPEDEDVARR</sequence>
<feature type="region of interest" description="Disordered" evidence="1">
    <location>
        <begin position="96"/>
        <end position="130"/>
    </location>
</feature>
<dbReference type="EMBL" id="ML119132">
    <property type="protein sequence ID" value="RPB11962.1"/>
    <property type="molecule type" value="Genomic_DNA"/>
</dbReference>
<dbReference type="AlphaFoldDB" id="A0A3N4KRP4"/>
<evidence type="ECO:0000256" key="1">
    <source>
        <dbReference type="SAM" id="MobiDB-lite"/>
    </source>
</evidence>
<proteinExistence type="predicted"/>
<name>A0A3N4KRP4_9PEZI</name>
<feature type="compositionally biased region" description="Polar residues" evidence="1">
    <location>
        <begin position="102"/>
        <end position="126"/>
    </location>
</feature>
<evidence type="ECO:0000313" key="3">
    <source>
        <dbReference type="Proteomes" id="UP000277580"/>
    </source>
</evidence>
<dbReference type="OrthoDB" id="10433757at2759"/>
<accession>A0A3N4KRP4</accession>
<dbReference type="InParanoid" id="A0A3N4KRP4"/>
<dbReference type="Proteomes" id="UP000277580">
    <property type="component" value="Unassembled WGS sequence"/>
</dbReference>
<evidence type="ECO:0000313" key="2">
    <source>
        <dbReference type="EMBL" id="RPB11962.1"/>
    </source>
</evidence>
<protein>
    <submittedName>
        <fullName evidence="2">Uncharacterized protein</fullName>
    </submittedName>
</protein>
<organism evidence="2 3">
    <name type="scientific">Morchella conica CCBAS932</name>
    <dbReference type="NCBI Taxonomy" id="1392247"/>
    <lineage>
        <taxon>Eukaryota</taxon>
        <taxon>Fungi</taxon>
        <taxon>Dikarya</taxon>
        <taxon>Ascomycota</taxon>
        <taxon>Pezizomycotina</taxon>
        <taxon>Pezizomycetes</taxon>
        <taxon>Pezizales</taxon>
        <taxon>Morchellaceae</taxon>
        <taxon>Morchella</taxon>
    </lineage>
</organism>
<keyword evidence="3" id="KW-1185">Reference proteome</keyword>
<reference evidence="2 3" key="1">
    <citation type="journal article" date="2018" name="Nat. Ecol. Evol.">
        <title>Pezizomycetes genomes reveal the molecular basis of ectomycorrhizal truffle lifestyle.</title>
        <authorList>
            <person name="Murat C."/>
            <person name="Payen T."/>
            <person name="Noel B."/>
            <person name="Kuo A."/>
            <person name="Morin E."/>
            <person name="Chen J."/>
            <person name="Kohler A."/>
            <person name="Krizsan K."/>
            <person name="Balestrini R."/>
            <person name="Da Silva C."/>
            <person name="Montanini B."/>
            <person name="Hainaut M."/>
            <person name="Levati E."/>
            <person name="Barry K.W."/>
            <person name="Belfiori B."/>
            <person name="Cichocki N."/>
            <person name="Clum A."/>
            <person name="Dockter R.B."/>
            <person name="Fauchery L."/>
            <person name="Guy J."/>
            <person name="Iotti M."/>
            <person name="Le Tacon F."/>
            <person name="Lindquist E.A."/>
            <person name="Lipzen A."/>
            <person name="Malagnac F."/>
            <person name="Mello A."/>
            <person name="Molinier V."/>
            <person name="Miyauchi S."/>
            <person name="Poulain J."/>
            <person name="Riccioni C."/>
            <person name="Rubini A."/>
            <person name="Sitrit Y."/>
            <person name="Splivallo R."/>
            <person name="Traeger S."/>
            <person name="Wang M."/>
            <person name="Zifcakova L."/>
            <person name="Wipf D."/>
            <person name="Zambonelli A."/>
            <person name="Paolocci F."/>
            <person name="Nowrousian M."/>
            <person name="Ottonello S."/>
            <person name="Baldrian P."/>
            <person name="Spatafora J.W."/>
            <person name="Henrissat B."/>
            <person name="Nagy L.G."/>
            <person name="Aury J.M."/>
            <person name="Wincker P."/>
            <person name="Grigoriev I.V."/>
            <person name="Bonfante P."/>
            <person name="Martin F.M."/>
        </authorList>
    </citation>
    <scope>NUCLEOTIDE SEQUENCE [LARGE SCALE GENOMIC DNA]</scope>
    <source>
        <strain evidence="2 3">CCBAS932</strain>
    </source>
</reference>